<dbReference type="InterPro" id="IPR015797">
    <property type="entry name" value="NUDIX_hydrolase-like_dom_sf"/>
</dbReference>
<dbReference type="SUPFAM" id="SSF55811">
    <property type="entry name" value="Nudix"/>
    <property type="match status" value="1"/>
</dbReference>
<dbReference type="Gene3D" id="3.90.79.10">
    <property type="entry name" value="Nucleoside Triphosphate Pyrophosphohydrolase"/>
    <property type="match status" value="1"/>
</dbReference>
<dbReference type="EMBL" id="CP036276">
    <property type="protein sequence ID" value="QDU45359.1"/>
    <property type="molecule type" value="Genomic_DNA"/>
</dbReference>
<name>A0A517ZS96_9PLAN</name>
<proteinExistence type="predicted"/>
<dbReference type="KEGG" id="sdyn:Mal52_38530"/>
<dbReference type="Proteomes" id="UP000319383">
    <property type="component" value="Chromosome"/>
</dbReference>
<evidence type="ECO:0000313" key="2">
    <source>
        <dbReference type="Proteomes" id="UP000319383"/>
    </source>
</evidence>
<keyword evidence="2" id="KW-1185">Reference proteome</keyword>
<evidence type="ECO:0008006" key="3">
    <source>
        <dbReference type="Google" id="ProtNLM"/>
    </source>
</evidence>
<dbReference type="RefSeq" id="WP_145377744.1">
    <property type="nucleotide sequence ID" value="NZ_CP036276.1"/>
</dbReference>
<gene>
    <name evidence="1" type="ORF">Mal52_38530</name>
</gene>
<protein>
    <recommendedName>
        <fullName evidence="3">Phosphoesterase</fullName>
    </recommendedName>
</protein>
<organism evidence="1 2">
    <name type="scientific">Symmachiella dynata</name>
    <dbReference type="NCBI Taxonomy" id="2527995"/>
    <lineage>
        <taxon>Bacteria</taxon>
        <taxon>Pseudomonadati</taxon>
        <taxon>Planctomycetota</taxon>
        <taxon>Planctomycetia</taxon>
        <taxon>Planctomycetales</taxon>
        <taxon>Planctomycetaceae</taxon>
        <taxon>Symmachiella</taxon>
    </lineage>
</organism>
<dbReference type="AlphaFoldDB" id="A0A517ZS96"/>
<evidence type="ECO:0000313" key="1">
    <source>
        <dbReference type="EMBL" id="QDU45359.1"/>
    </source>
</evidence>
<reference evidence="1 2" key="1">
    <citation type="submission" date="2019-02" db="EMBL/GenBank/DDBJ databases">
        <title>Deep-cultivation of Planctomycetes and their phenomic and genomic characterization uncovers novel biology.</title>
        <authorList>
            <person name="Wiegand S."/>
            <person name="Jogler M."/>
            <person name="Boedeker C."/>
            <person name="Pinto D."/>
            <person name="Vollmers J."/>
            <person name="Rivas-Marin E."/>
            <person name="Kohn T."/>
            <person name="Peeters S.H."/>
            <person name="Heuer A."/>
            <person name="Rast P."/>
            <person name="Oberbeckmann S."/>
            <person name="Bunk B."/>
            <person name="Jeske O."/>
            <person name="Meyerdierks A."/>
            <person name="Storesund J.E."/>
            <person name="Kallscheuer N."/>
            <person name="Luecker S."/>
            <person name="Lage O.M."/>
            <person name="Pohl T."/>
            <person name="Merkel B.J."/>
            <person name="Hornburger P."/>
            <person name="Mueller R.-W."/>
            <person name="Bruemmer F."/>
            <person name="Labrenz M."/>
            <person name="Spormann A.M."/>
            <person name="Op den Camp H."/>
            <person name="Overmann J."/>
            <person name="Amann R."/>
            <person name="Jetten M.S.M."/>
            <person name="Mascher T."/>
            <person name="Medema M.H."/>
            <person name="Devos D.P."/>
            <person name="Kaster A.-K."/>
            <person name="Ovreas L."/>
            <person name="Rohde M."/>
            <person name="Galperin M.Y."/>
            <person name="Jogler C."/>
        </authorList>
    </citation>
    <scope>NUCLEOTIDE SEQUENCE [LARGE SCALE GENOMIC DNA]</scope>
    <source>
        <strain evidence="1 2">Mal52</strain>
    </source>
</reference>
<sequence length="199" mass="22610">MTSTTVEQILVVPTSLFREIGYFEGLSTNLQPYLETLLDPIHTSYQPRDVMEADPEFKQLIPYCIFQHAGEIFYYTRGGGQGEKRLHAKRSIGVGGHVSSVDENQADSPYLEGMRREIEEEVHVEAPYTDRCVGMLNDDSNDVGKVHLGIVHVFDLEEPKIRPREKDMLETGFASPEQLLAEIDQFETWSQICLKALFS</sequence>
<accession>A0A517ZS96</accession>